<dbReference type="STRING" id="685588.A0A067SP78"/>
<feature type="transmembrane region" description="Helical" evidence="1">
    <location>
        <begin position="99"/>
        <end position="122"/>
    </location>
</feature>
<dbReference type="AlphaFoldDB" id="A0A067SP78"/>
<evidence type="ECO:0000313" key="4">
    <source>
        <dbReference type="Proteomes" id="UP000027222"/>
    </source>
</evidence>
<dbReference type="Proteomes" id="UP000027222">
    <property type="component" value="Unassembled WGS sequence"/>
</dbReference>
<keyword evidence="1" id="KW-0472">Membrane</keyword>
<name>A0A067SP78_GALM3</name>
<accession>A0A067SP78</accession>
<feature type="domain" description="DUF6533" evidence="2">
    <location>
        <begin position="23"/>
        <end position="62"/>
    </location>
</feature>
<keyword evidence="1" id="KW-0812">Transmembrane</keyword>
<evidence type="ECO:0000259" key="2">
    <source>
        <dbReference type="Pfam" id="PF20151"/>
    </source>
</evidence>
<keyword evidence="1" id="KW-1133">Transmembrane helix</keyword>
<feature type="transmembrane region" description="Helical" evidence="1">
    <location>
        <begin position="227"/>
        <end position="246"/>
    </location>
</feature>
<feature type="transmembrane region" description="Helical" evidence="1">
    <location>
        <begin position="185"/>
        <end position="206"/>
    </location>
</feature>
<evidence type="ECO:0000313" key="3">
    <source>
        <dbReference type="EMBL" id="KDR72716.1"/>
    </source>
</evidence>
<keyword evidence="4" id="KW-1185">Reference proteome</keyword>
<proteinExistence type="predicted"/>
<reference evidence="4" key="1">
    <citation type="journal article" date="2014" name="Proc. Natl. Acad. Sci. U.S.A.">
        <title>Extensive sampling of basidiomycete genomes demonstrates inadequacy of the white-rot/brown-rot paradigm for wood decay fungi.</title>
        <authorList>
            <person name="Riley R."/>
            <person name="Salamov A.A."/>
            <person name="Brown D.W."/>
            <person name="Nagy L.G."/>
            <person name="Floudas D."/>
            <person name="Held B.W."/>
            <person name="Levasseur A."/>
            <person name="Lombard V."/>
            <person name="Morin E."/>
            <person name="Otillar R."/>
            <person name="Lindquist E.A."/>
            <person name="Sun H."/>
            <person name="LaButti K.M."/>
            <person name="Schmutz J."/>
            <person name="Jabbour D."/>
            <person name="Luo H."/>
            <person name="Baker S.E."/>
            <person name="Pisabarro A.G."/>
            <person name="Walton J.D."/>
            <person name="Blanchette R.A."/>
            <person name="Henrissat B."/>
            <person name="Martin F."/>
            <person name="Cullen D."/>
            <person name="Hibbett D.S."/>
            <person name="Grigoriev I.V."/>
        </authorList>
    </citation>
    <scope>NUCLEOTIDE SEQUENCE [LARGE SCALE GENOMIC DNA]</scope>
    <source>
        <strain evidence="4">CBS 339.88</strain>
    </source>
</reference>
<sequence length="349" mass="40091">MDKDTILSWKLAYYGQQSRVQGLTLLVWDTLLTLDDESQLFWRQRFTFPTWLFLWSRYGSILVHVAGTSTPCLISLTRCRSRFPISKNYLNFNYIYRCFFWLTVEGWFNVTIIFAVELILQLRIYALFNQSRKIAAVLVITSVIQILLFCFLGVALTTDVRGIVAQNQGYLQRCGFDTVSRISVIFWIGLLGFEGVLLGLGCVKAVEYYRSPSRTSQKLHYVLLRDSLIYTLVIGAVYGLNIHTWIRYLPNVLDPSCGFVLALPSTMVGRMMISNKVSLFWQRQRGIFTVLVCIYIAAMLRRLLITCSSDTNSTHARSYETLNGDKFTNSSCTMTYGSYLHRVSRSVDL</sequence>
<organism evidence="3 4">
    <name type="scientific">Galerina marginata (strain CBS 339.88)</name>
    <dbReference type="NCBI Taxonomy" id="685588"/>
    <lineage>
        <taxon>Eukaryota</taxon>
        <taxon>Fungi</taxon>
        <taxon>Dikarya</taxon>
        <taxon>Basidiomycota</taxon>
        <taxon>Agaricomycotina</taxon>
        <taxon>Agaricomycetes</taxon>
        <taxon>Agaricomycetidae</taxon>
        <taxon>Agaricales</taxon>
        <taxon>Agaricineae</taxon>
        <taxon>Strophariaceae</taxon>
        <taxon>Galerina</taxon>
    </lineage>
</organism>
<feature type="transmembrane region" description="Helical" evidence="1">
    <location>
        <begin position="134"/>
        <end position="156"/>
    </location>
</feature>
<dbReference type="OrthoDB" id="3057756at2759"/>
<dbReference type="InterPro" id="IPR045340">
    <property type="entry name" value="DUF6533"/>
</dbReference>
<dbReference type="Pfam" id="PF20151">
    <property type="entry name" value="DUF6533"/>
    <property type="match status" value="1"/>
</dbReference>
<evidence type="ECO:0000256" key="1">
    <source>
        <dbReference type="SAM" id="Phobius"/>
    </source>
</evidence>
<gene>
    <name evidence="3" type="ORF">GALMADRAFT_762380</name>
</gene>
<feature type="transmembrane region" description="Helical" evidence="1">
    <location>
        <begin position="285"/>
        <end position="304"/>
    </location>
</feature>
<protein>
    <recommendedName>
        <fullName evidence="2">DUF6533 domain-containing protein</fullName>
    </recommendedName>
</protein>
<dbReference type="HOGENOM" id="CLU_794640_0_0_1"/>
<dbReference type="EMBL" id="KL142388">
    <property type="protein sequence ID" value="KDR72716.1"/>
    <property type="molecule type" value="Genomic_DNA"/>
</dbReference>